<dbReference type="EMBL" id="JARKIF010000013">
    <property type="protein sequence ID" value="KAJ7624933.1"/>
    <property type="molecule type" value="Genomic_DNA"/>
</dbReference>
<dbReference type="PANTHER" id="PTHR46825">
    <property type="entry name" value="D-ALANYL-D-ALANINE-CARBOXYPEPTIDASE/ENDOPEPTIDASE AMPH"/>
    <property type="match status" value="1"/>
</dbReference>
<evidence type="ECO:0000256" key="1">
    <source>
        <dbReference type="ARBA" id="ARBA00038215"/>
    </source>
</evidence>
<evidence type="ECO:0000313" key="5">
    <source>
        <dbReference type="Proteomes" id="UP001221142"/>
    </source>
</evidence>
<keyword evidence="5" id="KW-1185">Reference proteome</keyword>
<sequence length="571" mass="62106">MHLTGFLAFCALLAASLAASLGQQPFSSNSLDEEAPILNAGLDAAIQEILAEFKSPGGAGVAVARKTAAGTWRLESKGYGNATGAGDKVDEHTLFSIGSNSKLFDVLATGLLISNETLSPRILWNSKVASIVPGWKLADPVATSESTIVDIMSHRTGLPRHDLMEGWEDGVEDIIARLQYLRPSAGFRELAQYNNHMYTVLSSFPKTLVDTPFEQYVHDNIFVPFGLNATTYFYADAVATGRLADGFTRQDANLTHDPFDQGTVRVLPYWDQSSTHAISGAGGVISSAHDMAIWLQALLQEGTNQANETVIPASVIQKVATGVTVYFPIARYPELSPGVYGGGQLRGTYRGFGLRGHTVRSMPHLFQHGGAAPGFKSQVARFPSENFGVAVLTNDEELGASIRESIKYRIVDEVLSLHPYIDWTARYREQVAAAVPPPSIPRSKDAAPPSVPYTALAGKYHNAGYRSLDFCLFWHNATHVPMLIARHDTGAGNHLRLSHYEGDKFNVTVLNVLDGDAPWVRKTDQFEAEFEVDGEDVGFALIGVWGPGQGAEPLQGETVRERAEVWFSKME</sequence>
<gene>
    <name evidence="4" type="ORF">FB45DRAFT_924586</name>
</gene>
<dbReference type="InterPro" id="IPR012338">
    <property type="entry name" value="Beta-lactam/transpept-like"/>
</dbReference>
<comment type="similarity">
    <text evidence="1">Belongs to the peptidase S12 family.</text>
</comment>
<keyword evidence="2" id="KW-0732">Signal</keyword>
<dbReference type="SUPFAM" id="SSF56601">
    <property type="entry name" value="beta-lactamase/transpeptidase-like"/>
    <property type="match status" value="1"/>
</dbReference>
<dbReference type="InterPro" id="IPR001466">
    <property type="entry name" value="Beta-lactam-related"/>
</dbReference>
<feature type="domain" description="Beta-lactamase-related" evidence="3">
    <location>
        <begin position="43"/>
        <end position="398"/>
    </location>
</feature>
<dbReference type="Gene3D" id="3.40.710.10">
    <property type="entry name" value="DD-peptidase/beta-lactamase superfamily"/>
    <property type="match status" value="1"/>
</dbReference>
<organism evidence="4 5">
    <name type="scientific">Roridomyces roridus</name>
    <dbReference type="NCBI Taxonomy" id="1738132"/>
    <lineage>
        <taxon>Eukaryota</taxon>
        <taxon>Fungi</taxon>
        <taxon>Dikarya</taxon>
        <taxon>Basidiomycota</taxon>
        <taxon>Agaricomycotina</taxon>
        <taxon>Agaricomycetes</taxon>
        <taxon>Agaricomycetidae</taxon>
        <taxon>Agaricales</taxon>
        <taxon>Marasmiineae</taxon>
        <taxon>Mycenaceae</taxon>
        <taxon>Roridomyces</taxon>
    </lineage>
</organism>
<dbReference type="AlphaFoldDB" id="A0AAD7BLX6"/>
<proteinExistence type="inferred from homology"/>
<evidence type="ECO:0000256" key="2">
    <source>
        <dbReference type="SAM" id="SignalP"/>
    </source>
</evidence>
<evidence type="ECO:0000259" key="3">
    <source>
        <dbReference type="Pfam" id="PF00144"/>
    </source>
</evidence>
<comment type="caution">
    <text evidence="4">The sequence shown here is derived from an EMBL/GenBank/DDBJ whole genome shotgun (WGS) entry which is preliminary data.</text>
</comment>
<protein>
    <submittedName>
        <fullName evidence="4">Beta-lactamase/transpeptidase-like protein</fullName>
    </submittedName>
</protein>
<dbReference type="InterPro" id="IPR050491">
    <property type="entry name" value="AmpC-like"/>
</dbReference>
<feature type="chain" id="PRO_5041999691" evidence="2">
    <location>
        <begin position="23"/>
        <end position="571"/>
    </location>
</feature>
<accession>A0AAD7BLX6</accession>
<dbReference type="Pfam" id="PF00144">
    <property type="entry name" value="Beta-lactamase"/>
    <property type="match status" value="1"/>
</dbReference>
<reference evidence="4" key="1">
    <citation type="submission" date="2023-03" db="EMBL/GenBank/DDBJ databases">
        <title>Massive genome expansion in bonnet fungi (Mycena s.s.) driven by repeated elements and novel gene families across ecological guilds.</title>
        <authorList>
            <consortium name="Lawrence Berkeley National Laboratory"/>
            <person name="Harder C.B."/>
            <person name="Miyauchi S."/>
            <person name="Viragh M."/>
            <person name="Kuo A."/>
            <person name="Thoen E."/>
            <person name="Andreopoulos B."/>
            <person name="Lu D."/>
            <person name="Skrede I."/>
            <person name="Drula E."/>
            <person name="Henrissat B."/>
            <person name="Morin E."/>
            <person name="Kohler A."/>
            <person name="Barry K."/>
            <person name="LaButti K."/>
            <person name="Morin E."/>
            <person name="Salamov A."/>
            <person name="Lipzen A."/>
            <person name="Mereny Z."/>
            <person name="Hegedus B."/>
            <person name="Baldrian P."/>
            <person name="Stursova M."/>
            <person name="Weitz H."/>
            <person name="Taylor A."/>
            <person name="Grigoriev I.V."/>
            <person name="Nagy L.G."/>
            <person name="Martin F."/>
            <person name="Kauserud H."/>
        </authorList>
    </citation>
    <scope>NUCLEOTIDE SEQUENCE</scope>
    <source>
        <strain evidence="4">9284</strain>
    </source>
</reference>
<dbReference type="PANTHER" id="PTHR46825:SF15">
    <property type="entry name" value="BETA-LACTAMASE-RELATED DOMAIN-CONTAINING PROTEIN"/>
    <property type="match status" value="1"/>
</dbReference>
<feature type="signal peptide" evidence="2">
    <location>
        <begin position="1"/>
        <end position="22"/>
    </location>
</feature>
<evidence type="ECO:0000313" key="4">
    <source>
        <dbReference type="EMBL" id="KAJ7624933.1"/>
    </source>
</evidence>
<dbReference type="Proteomes" id="UP001221142">
    <property type="component" value="Unassembled WGS sequence"/>
</dbReference>
<name>A0AAD7BLX6_9AGAR</name>